<proteinExistence type="predicted"/>
<organism evidence="2 3">
    <name type="scientific">Microbacterium lushaniae</name>
    <dbReference type="NCBI Taxonomy" id="2614639"/>
    <lineage>
        <taxon>Bacteria</taxon>
        <taxon>Bacillati</taxon>
        <taxon>Actinomycetota</taxon>
        <taxon>Actinomycetes</taxon>
        <taxon>Micrococcales</taxon>
        <taxon>Microbacteriaceae</taxon>
        <taxon>Microbacterium</taxon>
    </lineage>
</organism>
<name>A0A5J6L7V6_9MICO</name>
<accession>A0A5J6L7V6</accession>
<evidence type="ECO:0000313" key="2">
    <source>
        <dbReference type="EMBL" id="QEW04729.1"/>
    </source>
</evidence>
<dbReference type="AlphaFoldDB" id="A0A5J6L7V6"/>
<sequence length="205" mass="21390">MLVVLVVVGGLVWLFVAQPWRSAAQSITTPSPTPTSQTPTASPTPSDAPTETPPTEGAEEEAPNPELTPTADACLPGDLTIEALTDQQAYAAGQNPQLSIRLANRSDRDCTLNVGTSAQSFTVSSGSDVWWRSTDCQTEPSDMIVLLTAGQETTSSAPLTWDRTRSSVDTCDGDRPSAPGGGATYHLTVSIGGIASTNTAPFILQ</sequence>
<feature type="compositionally biased region" description="Low complexity" evidence="1">
    <location>
        <begin position="24"/>
        <end position="56"/>
    </location>
</feature>
<dbReference type="EMBL" id="CP044232">
    <property type="protein sequence ID" value="QEW04729.1"/>
    <property type="molecule type" value="Genomic_DNA"/>
</dbReference>
<protein>
    <recommendedName>
        <fullName evidence="4">DUF4232 domain-containing protein</fullName>
    </recommendedName>
</protein>
<evidence type="ECO:0008006" key="4">
    <source>
        <dbReference type="Google" id="ProtNLM"/>
    </source>
</evidence>
<keyword evidence="3" id="KW-1185">Reference proteome</keyword>
<dbReference type="Proteomes" id="UP000325516">
    <property type="component" value="Chromosome"/>
</dbReference>
<gene>
    <name evidence="2" type="ORF">F6J85_01320</name>
</gene>
<reference evidence="3" key="1">
    <citation type="submission" date="2019-09" db="EMBL/GenBank/DDBJ databases">
        <title>Mumia zhuanghuii sp. nov. isolated from the intestinal contents of plateau pika (Ochotona curzoniae) in the Qinghai-Tibet plateau of China.</title>
        <authorList>
            <person name="Tian Z."/>
        </authorList>
    </citation>
    <scope>NUCLEOTIDE SEQUENCE [LARGE SCALE GENOMIC DNA]</scope>
    <source>
        <strain evidence="3">L-031</strain>
    </source>
</reference>
<feature type="region of interest" description="Disordered" evidence="1">
    <location>
        <begin position="24"/>
        <end position="74"/>
    </location>
</feature>
<dbReference type="KEGG" id="mlz:F6J85_01320"/>
<evidence type="ECO:0000313" key="3">
    <source>
        <dbReference type="Proteomes" id="UP000325516"/>
    </source>
</evidence>
<evidence type="ECO:0000256" key="1">
    <source>
        <dbReference type="SAM" id="MobiDB-lite"/>
    </source>
</evidence>